<dbReference type="Gene3D" id="3.30.450.20">
    <property type="entry name" value="PAS domain"/>
    <property type="match status" value="2"/>
</dbReference>
<organism evidence="3 4">
    <name type="scientific">Phenylobacterium terrae</name>
    <dbReference type="NCBI Taxonomy" id="2665495"/>
    <lineage>
        <taxon>Bacteria</taxon>
        <taxon>Pseudomonadati</taxon>
        <taxon>Pseudomonadota</taxon>
        <taxon>Alphaproteobacteria</taxon>
        <taxon>Caulobacterales</taxon>
        <taxon>Caulobacteraceae</taxon>
        <taxon>Phenylobacterium</taxon>
    </lineage>
</organism>
<dbReference type="InterPro" id="IPR035965">
    <property type="entry name" value="PAS-like_dom_sf"/>
</dbReference>
<dbReference type="NCBIfam" id="TIGR01552">
    <property type="entry name" value="phd_fam"/>
    <property type="match status" value="1"/>
</dbReference>
<evidence type="ECO:0000313" key="3">
    <source>
        <dbReference type="EMBL" id="MFD1782141.1"/>
    </source>
</evidence>
<dbReference type="InterPro" id="IPR006442">
    <property type="entry name" value="Antitoxin_Phd/YefM"/>
</dbReference>
<dbReference type="PANTHER" id="PTHR44757:SF2">
    <property type="entry name" value="BIOFILM ARCHITECTURE MAINTENANCE PROTEIN MBAA"/>
    <property type="match status" value="1"/>
</dbReference>
<dbReference type="Gene3D" id="3.40.1620.10">
    <property type="entry name" value="YefM-like domain"/>
    <property type="match status" value="1"/>
</dbReference>
<dbReference type="Pfam" id="PF08448">
    <property type="entry name" value="PAS_4"/>
    <property type="match status" value="2"/>
</dbReference>
<dbReference type="InterPro" id="IPR013656">
    <property type="entry name" value="PAS_4"/>
</dbReference>
<evidence type="ECO:0000259" key="2">
    <source>
        <dbReference type="PROSITE" id="PS50112"/>
    </source>
</evidence>
<dbReference type="SMART" id="SM00091">
    <property type="entry name" value="PAS"/>
    <property type="match status" value="2"/>
</dbReference>
<name>A0ABW4MX08_9CAUL</name>
<evidence type="ECO:0000256" key="1">
    <source>
        <dbReference type="ARBA" id="ARBA00009981"/>
    </source>
</evidence>
<dbReference type="PANTHER" id="PTHR44757">
    <property type="entry name" value="DIGUANYLATE CYCLASE DGCP"/>
    <property type="match status" value="1"/>
</dbReference>
<dbReference type="PROSITE" id="PS50112">
    <property type="entry name" value="PAS"/>
    <property type="match status" value="1"/>
</dbReference>
<dbReference type="NCBIfam" id="TIGR00229">
    <property type="entry name" value="sensory_box"/>
    <property type="match status" value="1"/>
</dbReference>
<sequence>MGGSIPNAVEVTAAAISRNFGTWQDKAMTTPVIVTKHGKPRVVLLSADAYCAARAPQNDQSSSQPTLDWALATLLDNINQGFVALDRELRILSVNRAFCVMAERGEAHLVGRSLEEAFPKSYAIVHAFLHQTMADGEVADFEAPSALASGRFYRVRAFPYLGGVAVLLQSRREEVLERETRQRLESEVAAFRALPGACWAAINLRGRFTEVGQGLAHLTGLAAEDLAGLQLVQIIRPAARHTVAAAIEAVIDQRQAQSLTSAVLSKGLDETPVHLALSPVLDNGAVTGISMVAQTMRDGSASPG</sequence>
<evidence type="ECO:0000313" key="4">
    <source>
        <dbReference type="Proteomes" id="UP001597237"/>
    </source>
</evidence>
<dbReference type="Pfam" id="PF02604">
    <property type="entry name" value="PhdYeFM_antitox"/>
    <property type="match status" value="1"/>
</dbReference>
<protein>
    <submittedName>
        <fullName evidence="3">Type II toxin-antitoxin system prevent-host-death family antitoxin</fullName>
    </submittedName>
</protein>
<dbReference type="InterPro" id="IPR052155">
    <property type="entry name" value="Biofilm_reg_signaling"/>
</dbReference>
<accession>A0ABW4MX08</accession>
<dbReference type="SUPFAM" id="SSF55785">
    <property type="entry name" value="PYP-like sensor domain (PAS domain)"/>
    <property type="match status" value="2"/>
</dbReference>
<reference evidence="4" key="1">
    <citation type="journal article" date="2019" name="Int. J. Syst. Evol. Microbiol.">
        <title>The Global Catalogue of Microorganisms (GCM) 10K type strain sequencing project: providing services to taxonomists for standard genome sequencing and annotation.</title>
        <authorList>
            <consortium name="The Broad Institute Genomics Platform"/>
            <consortium name="The Broad Institute Genome Sequencing Center for Infectious Disease"/>
            <person name="Wu L."/>
            <person name="Ma J."/>
        </authorList>
    </citation>
    <scope>NUCLEOTIDE SEQUENCE [LARGE SCALE GENOMIC DNA]</scope>
    <source>
        <strain evidence="4">DFY28</strain>
    </source>
</reference>
<comment type="caution">
    <text evidence="3">The sequence shown here is derived from an EMBL/GenBank/DDBJ whole genome shotgun (WGS) entry which is preliminary data.</text>
</comment>
<dbReference type="RefSeq" id="WP_377355171.1">
    <property type="nucleotide sequence ID" value="NZ_JBHUEY010000001.1"/>
</dbReference>
<proteinExistence type="inferred from homology"/>
<keyword evidence="4" id="KW-1185">Reference proteome</keyword>
<feature type="domain" description="PAS" evidence="2">
    <location>
        <begin position="201"/>
        <end position="254"/>
    </location>
</feature>
<dbReference type="CDD" id="cd00130">
    <property type="entry name" value="PAS"/>
    <property type="match status" value="2"/>
</dbReference>
<gene>
    <name evidence="3" type="ORF">ACFSC0_01950</name>
</gene>
<dbReference type="InterPro" id="IPR000014">
    <property type="entry name" value="PAS"/>
</dbReference>
<dbReference type="Proteomes" id="UP001597237">
    <property type="component" value="Unassembled WGS sequence"/>
</dbReference>
<comment type="similarity">
    <text evidence="1">Belongs to the phD/YefM antitoxin family.</text>
</comment>
<dbReference type="EMBL" id="JBHUEY010000001">
    <property type="protein sequence ID" value="MFD1782141.1"/>
    <property type="molecule type" value="Genomic_DNA"/>
</dbReference>
<dbReference type="SUPFAM" id="SSF143120">
    <property type="entry name" value="YefM-like"/>
    <property type="match status" value="1"/>
</dbReference>
<dbReference type="InterPro" id="IPR036165">
    <property type="entry name" value="YefM-like_sf"/>
</dbReference>